<reference evidence="2" key="1">
    <citation type="submission" date="2019-10" db="EMBL/GenBank/DDBJ databases">
        <title>Conservation and host-specific expression of non-tandemly repeated heterogenous ribosome RNA gene in arbuscular mycorrhizal fungi.</title>
        <authorList>
            <person name="Maeda T."/>
            <person name="Kobayashi Y."/>
            <person name="Nakagawa T."/>
            <person name="Ezawa T."/>
            <person name="Yamaguchi K."/>
            <person name="Bino T."/>
            <person name="Nishimoto Y."/>
            <person name="Shigenobu S."/>
            <person name="Kawaguchi M."/>
        </authorList>
    </citation>
    <scope>NUCLEOTIDE SEQUENCE</scope>
    <source>
        <strain evidence="2">HR1</strain>
    </source>
</reference>
<feature type="transmembrane region" description="Helical" evidence="1">
    <location>
        <begin position="20"/>
        <end position="39"/>
    </location>
</feature>
<dbReference type="Proteomes" id="UP000615446">
    <property type="component" value="Unassembled WGS sequence"/>
</dbReference>
<keyword evidence="1" id="KW-0472">Membrane</keyword>
<evidence type="ECO:0000256" key="1">
    <source>
        <dbReference type="SAM" id="Phobius"/>
    </source>
</evidence>
<name>A0A8H3L9P8_9GLOM</name>
<accession>A0A8H3L9P8</accession>
<sequence length="101" mass="11728">MPLGLGNTWNLASWIPDMKMTWLLGVAGFLIAALGYQTLECDEQDTASWIVNEQNWYQFWSKAELNQIGTLVGTISSFYLEIWSVNYYISIKFNIKFENYI</sequence>
<dbReference type="EMBL" id="BLAL01000079">
    <property type="protein sequence ID" value="GES84267.1"/>
    <property type="molecule type" value="Genomic_DNA"/>
</dbReference>
<protein>
    <submittedName>
        <fullName evidence="2">Uncharacterized protein</fullName>
    </submittedName>
</protein>
<gene>
    <name evidence="2" type="ORF">RCL2_001139100</name>
</gene>
<keyword evidence="1" id="KW-0812">Transmembrane</keyword>
<evidence type="ECO:0000313" key="2">
    <source>
        <dbReference type="EMBL" id="GES84267.1"/>
    </source>
</evidence>
<organism evidence="2 3">
    <name type="scientific">Rhizophagus clarus</name>
    <dbReference type="NCBI Taxonomy" id="94130"/>
    <lineage>
        <taxon>Eukaryota</taxon>
        <taxon>Fungi</taxon>
        <taxon>Fungi incertae sedis</taxon>
        <taxon>Mucoromycota</taxon>
        <taxon>Glomeromycotina</taxon>
        <taxon>Glomeromycetes</taxon>
        <taxon>Glomerales</taxon>
        <taxon>Glomeraceae</taxon>
        <taxon>Rhizophagus</taxon>
    </lineage>
</organism>
<keyword evidence="1" id="KW-1133">Transmembrane helix</keyword>
<dbReference type="AlphaFoldDB" id="A0A8H3L9P8"/>
<comment type="caution">
    <text evidence="2">The sequence shown here is derived from an EMBL/GenBank/DDBJ whole genome shotgun (WGS) entry which is preliminary data.</text>
</comment>
<proteinExistence type="predicted"/>
<evidence type="ECO:0000313" key="3">
    <source>
        <dbReference type="Proteomes" id="UP000615446"/>
    </source>
</evidence>